<evidence type="ECO:0000256" key="1">
    <source>
        <dbReference type="SAM" id="MobiDB-lite"/>
    </source>
</evidence>
<dbReference type="Proteomes" id="UP000292027">
    <property type="component" value="Unassembled WGS sequence"/>
</dbReference>
<reference evidence="3 4" key="1">
    <citation type="journal article" date="2015" name="Stand. Genomic Sci.">
        <title>Genomic Encyclopedia of Bacterial and Archaeal Type Strains, Phase III: the genomes of soil and plant-associated and newly described type strains.</title>
        <authorList>
            <person name="Whitman W.B."/>
            <person name="Woyke T."/>
            <person name="Klenk H.P."/>
            <person name="Zhou Y."/>
            <person name="Lilburn T.G."/>
            <person name="Beck B.J."/>
            <person name="De Vos P."/>
            <person name="Vandamme P."/>
            <person name="Eisen J.A."/>
            <person name="Garrity G."/>
            <person name="Hugenholtz P."/>
            <person name="Kyrpides N.C."/>
        </authorList>
    </citation>
    <scope>NUCLEOTIDE SEQUENCE [LARGE SCALE GENOMIC DNA]</scope>
    <source>
        <strain evidence="3 4">VKM Ac-2540</strain>
    </source>
</reference>
<accession>A0A4V2FZ86</accession>
<protein>
    <submittedName>
        <fullName evidence="3">Uncharacterized protein</fullName>
    </submittedName>
</protein>
<feature type="region of interest" description="Disordered" evidence="1">
    <location>
        <begin position="64"/>
        <end position="106"/>
    </location>
</feature>
<keyword evidence="2" id="KW-0472">Membrane</keyword>
<gene>
    <name evidence="3" type="ORF">EV645_2741</name>
</gene>
<sequence>MTDLKELLDEAAGPEPTVTDADLSADLTRGHRALRRRRITGFTTGAVATALVIGVSWSVLPSGTTSGAPQPAVQATKTPKPVQTTPKDYRKLHQDTRKPPVIPAKPVPLAANSTPFAGVVFTCDLIPRGWAVRSFAKQIVLYDPKLANPSQYHDATYVLNVWSEDMVDDGDGLTPAKYGEAWTKLPKVRAGNQQAVATGVPGSPYGRQQVFLRQGNTKHLVTITNQAWNLAWDMNTLLTFAGSCHYKK</sequence>
<organism evidence="3 4">
    <name type="scientific">Kribbella rubisoli</name>
    <dbReference type="NCBI Taxonomy" id="3075929"/>
    <lineage>
        <taxon>Bacteria</taxon>
        <taxon>Bacillati</taxon>
        <taxon>Actinomycetota</taxon>
        <taxon>Actinomycetes</taxon>
        <taxon>Propionibacteriales</taxon>
        <taxon>Kribbellaceae</taxon>
        <taxon>Kribbella</taxon>
    </lineage>
</organism>
<feature type="compositionally biased region" description="Low complexity" evidence="1">
    <location>
        <begin position="76"/>
        <end position="86"/>
    </location>
</feature>
<feature type="transmembrane region" description="Helical" evidence="2">
    <location>
        <begin position="39"/>
        <end position="60"/>
    </location>
</feature>
<dbReference type="EMBL" id="SHKR01000011">
    <property type="protein sequence ID" value="RZU20506.1"/>
    <property type="molecule type" value="Genomic_DNA"/>
</dbReference>
<dbReference type="RefSeq" id="WP_130443185.1">
    <property type="nucleotide sequence ID" value="NZ_SHKR01000011.1"/>
</dbReference>
<proteinExistence type="predicted"/>
<keyword evidence="2" id="KW-0812">Transmembrane</keyword>
<dbReference type="OrthoDB" id="3816748at2"/>
<name>A0A4V2FZ86_9ACTN</name>
<evidence type="ECO:0000313" key="4">
    <source>
        <dbReference type="Proteomes" id="UP000292027"/>
    </source>
</evidence>
<keyword evidence="2" id="KW-1133">Transmembrane helix</keyword>
<evidence type="ECO:0000256" key="2">
    <source>
        <dbReference type="SAM" id="Phobius"/>
    </source>
</evidence>
<feature type="compositionally biased region" description="Basic and acidic residues" evidence="1">
    <location>
        <begin position="87"/>
        <end position="98"/>
    </location>
</feature>
<keyword evidence="4" id="KW-1185">Reference proteome</keyword>
<comment type="caution">
    <text evidence="3">The sequence shown here is derived from an EMBL/GenBank/DDBJ whole genome shotgun (WGS) entry which is preliminary data.</text>
</comment>
<dbReference type="AlphaFoldDB" id="A0A4V2FZ86"/>
<evidence type="ECO:0000313" key="3">
    <source>
        <dbReference type="EMBL" id="RZU20506.1"/>
    </source>
</evidence>
<feature type="region of interest" description="Disordered" evidence="1">
    <location>
        <begin position="1"/>
        <end position="23"/>
    </location>
</feature>